<protein>
    <recommendedName>
        <fullName evidence="3">TIGR04255 family protein</fullName>
    </recommendedName>
</protein>
<dbReference type="EMBL" id="CP047423">
    <property type="protein sequence ID" value="QPD03314.1"/>
    <property type="molecule type" value="Genomic_DNA"/>
</dbReference>
<dbReference type="InterPro" id="IPR026349">
    <property type="entry name" value="CHP04255"/>
</dbReference>
<dbReference type="AlphaFoldDB" id="A0A7S8IYQ7"/>
<accession>A0A7S8IYQ7</accession>
<gene>
    <name evidence="1" type="ORF">Nkreftii_001088</name>
</gene>
<name>A0A7S8IYQ7_9BACT</name>
<organism evidence="1 2">
    <name type="scientific">Candidatus Nitrospira kreftii</name>
    <dbReference type="NCBI Taxonomy" id="2652173"/>
    <lineage>
        <taxon>Bacteria</taxon>
        <taxon>Pseudomonadati</taxon>
        <taxon>Nitrospirota</taxon>
        <taxon>Nitrospiria</taxon>
        <taxon>Nitrospirales</taxon>
        <taxon>Nitrospiraceae</taxon>
        <taxon>Nitrospira</taxon>
    </lineage>
</organism>
<evidence type="ECO:0000313" key="2">
    <source>
        <dbReference type="Proteomes" id="UP000593737"/>
    </source>
</evidence>
<evidence type="ECO:0008006" key="3">
    <source>
        <dbReference type="Google" id="ProtNLM"/>
    </source>
</evidence>
<reference evidence="1 2" key="1">
    <citation type="journal article" date="2020" name="ISME J.">
        <title>Enrichment and physiological characterization of a novel comammox Nitrospira indicates ammonium inhibition of complete nitrification.</title>
        <authorList>
            <person name="Sakoula D."/>
            <person name="Koch H."/>
            <person name="Frank J."/>
            <person name="Jetten M.S.M."/>
            <person name="van Kessel M.A.H.J."/>
            <person name="Lucker S."/>
        </authorList>
    </citation>
    <scope>NUCLEOTIDE SEQUENCE [LARGE SCALE GENOMIC DNA]</scope>
    <source>
        <strain evidence="1">Comreactor17</strain>
    </source>
</reference>
<proteinExistence type="predicted"/>
<evidence type="ECO:0000313" key="1">
    <source>
        <dbReference type="EMBL" id="QPD03314.1"/>
    </source>
</evidence>
<dbReference type="NCBIfam" id="TIGR04255">
    <property type="entry name" value="sporadTIGR04255"/>
    <property type="match status" value="1"/>
</dbReference>
<dbReference type="Proteomes" id="UP000593737">
    <property type="component" value="Chromosome"/>
</dbReference>
<sequence length="260" mass="29820">MVPQALKIDLTEQFPRLSHAPITEAVVEVRAHAEVPWEESGIRSQLAPLLPGYQKIESQSEFEHEMQFGPGQDTMQRHRDLGWRGLRCESVDHVHIAQFNRDGFVFSRLRPYDRWEQFHAEAIRLWKIHRDLAAPSGIQRLGLRFINRIELPAEGPRPDDYLRMSPEVLPGMSLSRAGFFHRDVLAVPGYPYIVVIVRTVQPVQAGGGKGFGLLLDIDVFSTEPFNLRDDLMTQCLVEMRWLKNKAFFGSITEQALMSFQ</sequence>
<dbReference type="KEGG" id="nkf:Nkreftii_001088"/>